<gene>
    <name evidence="2" type="ORF">IAC42_00620</name>
</gene>
<dbReference type="GO" id="GO:0005975">
    <property type="term" value="P:carbohydrate metabolic process"/>
    <property type="evidence" value="ECO:0007669"/>
    <property type="project" value="InterPro"/>
</dbReference>
<evidence type="ECO:0000256" key="1">
    <source>
        <dbReference type="ARBA" id="ARBA00022801"/>
    </source>
</evidence>
<dbReference type="Pfam" id="PF07470">
    <property type="entry name" value="Glyco_hydro_88"/>
    <property type="match status" value="1"/>
</dbReference>
<comment type="caution">
    <text evidence="2">The sequence shown here is derived from an EMBL/GenBank/DDBJ whole genome shotgun (WGS) entry which is preliminary data.</text>
</comment>
<dbReference type="Proteomes" id="UP000823633">
    <property type="component" value="Unassembled WGS sequence"/>
</dbReference>
<dbReference type="AlphaFoldDB" id="A0A9D9E8Y2"/>
<reference evidence="2" key="1">
    <citation type="submission" date="2020-10" db="EMBL/GenBank/DDBJ databases">
        <authorList>
            <person name="Gilroy R."/>
        </authorList>
    </citation>
    <scope>NUCLEOTIDE SEQUENCE</scope>
    <source>
        <strain evidence="2">11167</strain>
    </source>
</reference>
<dbReference type="SUPFAM" id="SSF48208">
    <property type="entry name" value="Six-hairpin glycosidases"/>
    <property type="match status" value="1"/>
</dbReference>
<proteinExistence type="predicted"/>
<dbReference type="InterPro" id="IPR010905">
    <property type="entry name" value="Glyco_hydro_88"/>
</dbReference>
<dbReference type="Gene3D" id="1.50.10.10">
    <property type="match status" value="1"/>
</dbReference>
<dbReference type="InterPro" id="IPR052043">
    <property type="entry name" value="PolySaccharide_Degr_Enz"/>
</dbReference>
<dbReference type="PANTHER" id="PTHR33886">
    <property type="entry name" value="UNSATURATED RHAMNOGALACTURONAN HYDROLASE (EUROFUNG)"/>
    <property type="match status" value="1"/>
</dbReference>
<reference evidence="2" key="2">
    <citation type="journal article" date="2021" name="PeerJ">
        <title>Extensive microbial diversity within the chicken gut microbiome revealed by metagenomics and culture.</title>
        <authorList>
            <person name="Gilroy R."/>
            <person name="Ravi A."/>
            <person name="Getino M."/>
            <person name="Pursley I."/>
            <person name="Horton D.L."/>
            <person name="Alikhan N.F."/>
            <person name="Baker D."/>
            <person name="Gharbi K."/>
            <person name="Hall N."/>
            <person name="Watson M."/>
            <person name="Adriaenssens E.M."/>
            <person name="Foster-Nyarko E."/>
            <person name="Jarju S."/>
            <person name="Secka A."/>
            <person name="Antonio M."/>
            <person name="Oren A."/>
            <person name="Chaudhuri R.R."/>
            <person name="La Ragione R."/>
            <person name="Hildebrand F."/>
            <person name="Pallen M.J."/>
        </authorList>
    </citation>
    <scope>NUCLEOTIDE SEQUENCE</scope>
    <source>
        <strain evidence="2">11167</strain>
    </source>
</reference>
<name>A0A9D9E8Y2_9SPIR</name>
<dbReference type="GO" id="GO:0016787">
    <property type="term" value="F:hydrolase activity"/>
    <property type="evidence" value="ECO:0007669"/>
    <property type="project" value="UniProtKB-KW"/>
</dbReference>
<dbReference type="InterPro" id="IPR012341">
    <property type="entry name" value="6hp_glycosidase-like_sf"/>
</dbReference>
<evidence type="ECO:0000313" key="3">
    <source>
        <dbReference type="Proteomes" id="UP000823633"/>
    </source>
</evidence>
<dbReference type="EMBL" id="JADIMU010000005">
    <property type="protein sequence ID" value="MBO8442253.1"/>
    <property type="molecule type" value="Genomic_DNA"/>
</dbReference>
<organism evidence="2 3">
    <name type="scientific">Candidatus Aphodenecus pullistercoris</name>
    <dbReference type="NCBI Taxonomy" id="2840669"/>
    <lineage>
        <taxon>Bacteria</taxon>
        <taxon>Pseudomonadati</taxon>
        <taxon>Spirochaetota</taxon>
        <taxon>Spirochaetia</taxon>
        <taxon>Spirochaetales</taxon>
        <taxon>Candidatus Aphodenecus</taxon>
    </lineage>
</organism>
<dbReference type="PANTHER" id="PTHR33886:SF8">
    <property type="entry name" value="UNSATURATED RHAMNOGALACTURONAN HYDROLASE (EUROFUNG)"/>
    <property type="match status" value="1"/>
</dbReference>
<protein>
    <submittedName>
        <fullName evidence="2">Glycoside hydrolase family 88 protein</fullName>
    </submittedName>
</protein>
<evidence type="ECO:0000313" key="2">
    <source>
        <dbReference type="EMBL" id="MBO8442253.1"/>
    </source>
</evidence>
<sequence>MKTNNRPLSLAIAKSVESYYRPGMMLWHYEHGLVLYASLKSASFHGDDSIYPWVYSMYDGLIGPDGAIATYREGEYNLDQINAGRALFPLYDRSGEERFALASDRLRSQLVHQPRTKSGVYWHKEIYPWQIWLDGLYMQGPFNAEYAKRHNDSEELDDVINQLVITYNTLRDEKTGLLYHAYDESRGQRWSDIKTGLSPHFWSRSIGWFCMAILDVLDYTPADHPRRGELEDMIRALAVAIAAFQTESGMWYQVPDHPDSVGNYLETSGSSMFAYMYFKGVRLGILDSEWLDKGRKAIEGIKRVYLTVDENGIYHLDGICSVAGLGGNPYRDGSLKYYFLEPQKRDDFKGVGPFILALLESEMAQ</sequence>
<dbReference type="InterPro" id="IPR008928">
    <property type="entry name" value="6-hairpin_glycosidase_sf"/>
</dbReference>
<keyword evidence="1 2" id="KW-0378">Hydrolase</keyword>
<accession>A0A9D9E8Y2</accession>